<sequence>MALYFKTASELCDVVSVVAFCSFDSTMLLIVDNIEHWIPGARVLQGMSWEKTIKKEINEIFGPIPSADLKILRTSKLYITRHTVPYLLHIVFQLFVDTPTKNKAKNTIGKYRGKCRWVSQSDILKLLQMHNLRSPELVELFFLIKKEQLPNSYNSPEDIIIMDTLLETGEDILVIGKGNNFAQLVDAANIDRLGQEMILKEFVLMTFPAAYMNIRSFTKAVTDLGWEKPNATSLFRAADFCVRYGITFREWIYLLATVDPSTPHGGVAVEMRSKYMFRYYDRDNDKLLKIDDFKGLIADLRKARKNPIDAASVAKEASETYKAMGISEGSAINEVDFMKAILELKIRGMPTIFRSSIGILKYLQQKGNGGTFMPPVSAALPSNGGNLESIRSKMAQLSSPLVRNSKDYEIAVHAVKIQRSGQALNIDEMRAIQDAVSNTTLKQPLNEQTRRISMDIFSQRSVSNELLKSLRYLTSINKIKDTTSSFTWGQLDSAMVARNLISICNQVREIFRTEPRLLNLRSPVYIMGDFHGNINDLLYFEKVLWHIGPGLTPSSLLFLGDYVDRGAFSFEVIAYLFSYKLQSPNKVNLLRGNHEIREVQKMFTFYKECCLKFGEKLGNEVWTASNNAFDTMPIAATIDGKVFCCHGGVPPPWLCPVITAINDIPVPLNQPDVQSSLAWELMWNDPVRPKALNDKLAMELLANEGFAVNTRRGTAHVFSVEALERFLKANQLTHFVRAHEVAQAGFQVNQKGKLLTVFSSSKYCGGKNDAACIMADAGKLRVLRLDTT</sequence>
<name>A0A9N9XAB6_DIABA</name>
<accession>A0A9N9XAB6</accession>
<dbReference type="SMART" id="SM00156">
    <property type="entry name" value="PP2Ac"/>
    <property type="match status" value="1"/>
</dbReference>
<dbReference type="GO" id="GO:0005737">
    <property type="term" value="C:cytoplasm"/>
    <property type="evidence" value="ECO:0007669"/>
    <property type="project" value="TreeGrafter"/>
</dbReference>
<dbReference type="PRINTS" id="PR00114">
    <property type="entry name" value="STPHPHTASE"/>
</dbReference>
<dbReference type="InterPro" id="IPR004843">
    <property type="entry name" value="Calcineurin-like_PHP"/>
</dbReference>
<keyword evidence="2" id="KW-0378">Hydrolase</keyword>
<dbReference type="GO" id="GO:0005509">
    <property type="term" value="F:calcium ion binding"/>
    <property type="evidence" value="ECO:0007669"/>
    <property type="project" value="InterPro"/>
</dbReference>
<evidence type="ECO:0000313" key="4">
    <source>
        <dbReference type="EMBL" id="CAG9828107.1"/>
    </source>
</evidence>
<dbReference type="InterPro" id="IPR006186">
    <property type="entry name" value="Ser/Thr-sp_prot-phosphatase"/>
</dbReference>
<comment type="catalytic activity">
    <reaction evidence="2">
        <text>O-phospho-L-threonyl-[protein] + H2O = L-threonyl-[protein] + phosphate</text>
        <dbReference type="Rhea" id="RHEA:47004"/>
        <dbReference type="Rhea" id="RHEA-COMP:11060"/>
        <dbReference type="Rhea" id="RHEA-COMP:11605"/>
        <dbReference type="ChEBI" id="CHEBI:15377"/>
        <dbReference type="ChEBI" id="CHEBI:30013"/>
        <dbReference type="ChEBI" id="CHEBI:43474"/>
        <dbReference type="ChEBI" id="CHEBI:61977"/>
        <dbReference type="EC" id="3.1.3.16"/>
    </reaction>
</comment>
<dbReference type="InterPro" id="IPR029052">
    <property type="entry name" value="Metallo-depent_PP-like"/>
</dbReference>
<evidence type="ECO:0000256" key="2">
    <source>
        <dbReference type="RuleBase" id="RU004273"/>
    </source>
</evidence>
<evidence type="ECO:0000256" key="1">
    <source>
        <dbReference type="ARBA" id="ARBA00008294"/>
    </source>
</evidence>
<feature type="domain" description="EF-hand" evidence="3">
    <location>
        <begin position="268"/>
        <end position="303"/>
    </location>
</feature>
<protein>
    <recommendedName>
        <fullName evidence="2">Serine/threonine-protein phosphatase</fullName>
        <ecNumber evidence="2">3.1.3.16</ecNumber>
    </recommendedName>
</protein>
<dbReference type="Pfam" id="PF00149">
    <property type="entry name" value="Metallophos"/>
    <property type="match status" value="1"/>
</dbReference>
<evidence type="ECO:0000259" key="3">
    <source>
        <dbReference type="PROSITE" id="PS50222"/>
    </source>
</evidence>
<dbReference type="SUPFAM" id="SSF47473">
    <property type="entry name" value="EF-hand"/>
    <property type="match status" value="1"/>
</dbReference>
<dbReference type="Proteomes" id="UP001153709">
    <property type="component" value="Chromosome 1"/>
</dbReference>
<dbReference type="OrthoDB" id="256429at2759"/>
<dbReference type="InterPro" id="IPR050341">
    <property type="entry name" value="PP1_catalytic_subunit"/>
</dbReference>
<keyword evidence="5" id="KW-1185">Reference proteome</keyword>
<dbReference type="GO" id="GO:0005634">
    <property type="term" value="C:nucleus"/>
    <property type="evidence" value="ECO:0007669"/>
    <property type="project" value="TreeGrafter"/>
</dbReference>
<dbReference type="GO" id="GO:0004722">
    <property type="term" value="F:protein serine/threonine phosphatase activity"/>
    <property type="evidence" value="ECO:0007669"/>
    <property type="project" value="UniProtKB-EC"/>
</dbReference>
<dbReference type="PANTHER" id="PTHR11668">
    <property type="entry name" value="SERINE/THREONINE PROTEIN PHOSPHATASE"/>
    <property type="match status" value="1"/>
</dbReference>
<evidence type="ECO:0000313" key="5">
    <source>
        <dbReference type="Proteomes" id="UP001153709"/>
    </source>
</evidence>
<dbReference type="PROSITE" id="PS00125">
    <property type="entry name" value="SER_THR_PHOSPHATASE"/>
    <property type="match status" value="1"/>
</dbReference>
<dbReference type="PANTHER" id="PTHR11668:SF496">
    <property type="entry name" value="SERINE_THREONINE-PROTEIN PHOSPHATASE"/>
    <property type="match status" value="1"/>
</dbReference>
<dbReference type="EMBL" id="OU898276">
    <property type="protein sequence ID" value="CAG9828107.1"/>
    <property type="molecule type" value="Genomic_DNA"/>
</dbReference>
<reference evidence="4" key="1">
    <citation type="submission" date="2022-01" db="EMBL/GenBank/DDBJ databases">
        <authorList>
            <person name="King R."/>
        </authorList>
    </citation>
    <scope>NUCLEOTIDE SEQUENCE</scope>
</reference>
<gene>
    <name evidence="4" type="ORF">DIABBA_LOCUS2048</name>
</gene>
<dbReference type="AlphaFoldDB" id="A0A9N9XAB6"/>
<organism evidence="4 5">
    <name type="scientific">Diabrotica balteata</name>
    <name type="common">Banded cucumber beetle</name>
    <dbReference type="NCBI Taxonomy" id="107213"/>
    <lineage>
        <taxon>Eukaryota</taxon>
        <taxon>Metazoa</taxon>
        <taxon>Ecdysozoa</taxon>
        <taxon>Arthropoda</taxon>
        <taxon>Hexapoda</taxon>
        <taxon>Insecta</taxon>
        <taxon>Pterygota</taxon>
        <taxon>Neoptera</taxon>
        <taxon>Endopterygota</taxon>
        <taxon>Coleoptera</taxon>
        <taxon>Polyphaga</taxon>
        <taxon>Cucujiformia</taxon>
        <taxon>Chrysomeloidea</taxon>
        <taxon>Chrysomelidae</taxon>
        <taxon>Galerucinae</taxon>
        <taxon>Diabroticina</taxon>
        <taxon>Diabroticites</taxon>
        <taxon>Diabrotica</taxon>
    </lineage>
</organism>
<dbReference type="InterPro" id="IPR002048">
    <property type="entry name" value="EF_hand_dom"/>
</dbReference>
<dbReference type="EC" id="3.1.3.16" evidence="2"/>
<comment type="similarity">
    <text evidence="1 2">Belongs to the PPP phosphatase family.</text>
</comment>
<dbReference type="SUPFAM" id="SSF56300">
    <property type="entry name" value="Metallo-dependent phosphatases"/>
    <property type="match status" value="1"/>
</dbReference>
<dbReference type="Gene3D" id="3.60.21.10">
    <property type="match status" value="1"/>
</dbReference>
<dbReference type="InterPro" id="IPR011992">
    <property type="entry name" value="EF-hand-dom_pair"/>
</dbReference>
<dbReference type="CDD" id="cd00144">
    <property type="entry name" value="MPP_PPP_family"/>
    <property type="match status" value="1"/>
</dbReference>
<proteinExistence type="inferred from homology"/>
<dbReference type="PROSITE" id="PS50222">
    <property type="entry name" value="EF_HAND_2"/>
    <property type="match status" value="1"/>
</dbReference>
<dbReference type="Gene3D" id="1.10.238.10">
    <property type="entry name" value="EF-hand"/>
    <property type="match status" value="1"/>
</dbReference>